<comment type="caution">
    <text evidence="2">The sequence shown here is derived from an EMBL/GenBank/DDBJ whole genome shotgun (WGS) entry which is preliminary data.</text>
</comment>
<evidence type="ECO:0000313" key="3">
    <source>
        <dbReference type="Proteomes" id="UP001446871"/>
    </source>
</evidence>
<feature type="chain" id="PRO_5047128400" evidence="1">
    <location>
        <begin position="21"/>
        <end position="129"/>
    </location>
</feature>
<accession>A0ABR1UIF7</accession>
<keyword evidence="1" id="KW-0732">Signal</keyword>
<organism evidence="2 3">
    <name type="scientific">Apiospora saccharicola</name>
    <dbReference type="NCBI Taxonomy" id="335842"/>
    <lineage>
        <taxon>Eukaryota</taxon>
        <taxon>Fungi</taxon>
        <taxon>Dikarya</taxon>
        <taxon>Ascomycota</taxon>
        <taxon>Pezizomycotina</taxon>
        <taxon>Sordariomycetes</taxon>
        <taxon>Xylariomycetidae</taxon>
        <taxon>Amphisphaeriales</taxon>
        <taxon>Apiosporaceae</taxon>
        <taxon>Apiospora</taxon>
    </lineage>
</organism>
<name>A0ABR1UIF7_9PEZI</name>
<evidence type="ECO:0000256" key="1">
    <source>
        <dbReference type="SAM" id="SignalP"/>
    </source>
</evidence>
<feature type="signal peptide" evidence="1">
    <location>
        <begin position="1"/>
        <end position="20"/>
    </location>
</feature>
<protein>
    <submittedName>
        <fullName evidence="2">Uncharacterized protein</fullName>
    </submittedName>
</protein>
<evidence type="ECO:0000313" key="2">
    <source>
        <dbReference type="EMBL" id="KAK8057649.1"/>
    </source>
</evidence>
<proteinExistence type="predicted"/>
<dbReference type="Proteomes" id="UP001446871">
    <property type="component" value="Unassembled WGS sequence"/>
</dbReference>
<reference evidence="2 3" key="1">
    <citation type="submission" date="2023-01" db="EMBL/GenBank/DDBJ databases">
        <title>Analysis of 21 Apiospora genomes using comparative genomics revels a genus with tremendous synthesis potential of carbohydrate active enzymes and secondary metabolites.</title>
        <authorList>
            <person name="Sorensen T."/>
        </authorList>
    </citation>
    <scope>NUCLEOTIDE SEQUENCE [LARGE SCALE GENOMIC DNA]</scope>
    <source>
        <strain evidence="2 3">CBS 83171</strain>
    </source>
</reference>
<sequence length="129" mass="13586">MKFSAAFFGLLSAVPYLAQGFVLPGADNGGVVAARDVFGLAFHESGLLSKREDDDEWLMVVYNGGTEGQQCGGSPNNFHQKGSICQGIEGPAGGVCADLKVNKVTVERGKDNNGVELSDEVKFVEVNCS</sequence>
<gene>
    <name evidence="2" type="ORF">PG996_011586</name>
</gene>
<keyword evidence="3" id="KW-1185">Reference proteome</keyword>
<dbReference type="EMBL" id="JAQQWM010000007">
    <property type="protein sequence ID" value="KAK8057649.1"/>
    <property type="molecule type" value="Genomic_DNA"/>
</dbReference>